<organism evidence="2 3">
    <name type="scientific">Kiloniella antarctica</name>
    <dbReference type="NCBI Taxonomy" id="1550907"/>
    <lineage>
        <taxon>Bacteria</taxon>
        <taxon>Pseudomonadati</taxon>
        <taxon>Pseudomonadota</taxon>
        <taxon>Alphaproteobacteria</taxon>
        <taxon>Rhodospirillales</taxon>
        <taxon>Kiloniellaceae</taxon>
        <taxon>Kiloniella</taxon>
    </lineage>
</organism>
<sequence>MKQRYRFITGKDDDQFCLRVSKALEEGYELHGSPALTFNGTDVVCGQAVVLFEQKNTK</sequence>
<reference evidence="3" key="1">
    <citation type="journal article" date="2019" name="Int. J. Syst. Evol. Microbiol.">
        <title>The Global Catalogue of Microorganisms (GCM) 10K type strain sequencing project: providing services to taxonomists for standard genome sequencing and annotation.</title>
        <authorList>
            <consortium name="The Broad Institute Genomics Platform"/>
            <consortium name="The Broad Institute Genome Sequencing Center for Infectious Disease"/>
            <person name="Wu L."/>
            <person name="Ma J."/>
        </authorList>
    </citation>
    <scope>NUCLEOTIDE SEQUENCE [LARGE SCALE GENOMIC DNA]</scope>
    <source>
        <strain evidence="3">CGMCC 4.7192</strain>
    </source>
</reference>
<evidence type="ECO:0000313" key="2">
    <source>
        <dbReference type="EMBL" id="MFD2204863.1"/>
    </source>
</evidence>
<evidence type="ECO:0000259" key="1">
    <source>
        <dbReference type="Pfam" id="PF08410"/>
    </source>
</evidence>
<dbReference type="InterPro" id="IPR013619">
    <property type="entry name" value="DUF1737"/>
</dbReference>
<dbReference type="RefSeq" id="WP_380248859.1">
    <property type="nucleotide sequence ID" value="NZ_JBHUII010000001.1"/>
</dbReference>
<dbReference type="Proteomes" id="UP001597294">
    <property type="component" value="Unassembled WGS sequence"/>
</dbReference>
<protein>
    <submittedName>
        <fullName evidence="2">DUF1737 domain-containing protein</fullName>
    </submittedName>
</protein>
<evidence type="ECO:0000313" key="3">
    <source>
        <dbReference type="Proteomes" id="UP001597294"/>
    </source>
</evidence>
<dbReference type="Pfam" id="PF08410">
    <property type="entry name" value="DUF1737"/>
    <property type="match status" value="1"/>
</dbReference>
<feature type="domain" description="DUF1737" evidence="1">
    <location>
        <begin position="3"/>
        <end position="50"/>
    </location>
</feature>
<name>A0ABW5BFT6_9PROT</name>
<proteinExistence type="predicted"/>
<keyword evidence="3" id="KW-1185">Reference proteome</keyword>
<dbReference type="EMBL" id="JBHUII010000001">
    <property type="protein sequence ID" value="MFD2204863.1"/>
    <property type="molecule type" value="Genomic_DNA"/>
</dbReference>
<gene>
    <name evidence="2" type="ORF">ACFSKO_04550</name>
</gene>
<accession>A0ABW5BFT6</accession>
<comment type="caution">
    <text evidence="2">The sequence shown here is derived from an EMBL/GenBank/DDBJ whole genome shotgun (WGS) entry which is preliminary data.</text>
</comment>